<protein>
    <submittedName>
        <fullName evidence="2">Uncharacterized protein</fullName>
    </submittedName>
</protein>
<evidence type="ECO:0000256" key="1">
    <source>
        <dbReference type="SAM" id="MobiDB-lite"/>
    </source>
</evidence>
<name>A0A1Y1K5Y7_PHOPY</name>
<feature type="region of interest" description="Disordered" evidence="1">
    <location>
        <begin position="33"/>
        <end position="94"/>
    </location>
</feature>
<accession>A0A1Y1K5Y7</accession>
<evidence type="ECO:0000313" key="2">
    <source>
        <dbReference type="EMBL" id="JAV56814.1"/>
    </source>
</evidence>
<sequence>MLKKGIRFTWSAAANKALESLKEALGQPLKLHRLHGRRSPGSHAAGASKPTSLQKPLRQLRFRGHPVPSRGAGNGEEPGPDNQASAPQMDGTHIIEALAGPTPIGSSTNSCWRLFERGGNCYG</sequence>
<dbReference type="EMBL" id="GEZM01091569">
    <property type="protein sequence ID" value="JAV56814.1"/>
    <property type="molecule type" value="Transcribed_RNA"/>
</dbReference>
<dbReference type="AlphaFoldDB" id="A0A1Y1K5Y7"/>
<reference evidence="2" key="1">
    <citation type="journal article" date="2016" name="Sci. Rep.">
        <title>Molecular characterization of firefly nuptial gifts: a multi-omics approach sheds light on postcopulatory sexual selection.</title>
        <authorList>
            <person name="Al-Wathiqui N."/>
            <person name="Fallon T.R."/>
            <person name="South A."/>
            <person name="Weng J.K."/>
            <person name="Lewis S.M."/>
        </authorList>
    </citation>
    <scope>NUCLEOTIDE SEQUENCE</scope>
</reference>
<organism evidence="2">
    <name type="scientific">Photinus pyralis</name>
    <name type="common">Common eastern firefly</name>
    <name type="synonym">Lampyris pyralis</name>
    <dbReference type="NCBI Taxonomy" id="7054"/>
    <lineage>
        <taxon>Eukaryota</taxon>
        <taxon>Metazoa</taxon>
        <taxon>Ecdysozoa</taxon>
        <taxon>Arthropoda</taxon>
        <taxon>Hexapoda</taxon>
        <taxon>Insecta</taxon>
        <taxon>Pterygota</taxon>
        <taxon>Neoptera</taxon>
        <taxon>Endopterygota</taxon>
        <taxon>Coleoptera</taxon>
        <taxon>Polyphaga</taxon>
        <taxon>Elateriformia</taxon>
        <taxon>Elateroidea</taxon>
        <taxon>Lampyridae</taxon>
        <taxon>Lampyrinae</taxon>
        <taxon>Photinus</taxon>
    </lineage>
</organism>
<proteinExistence type="predicted"/>